<dbReference type="RefSeq" id="WP_041090300.1">
    <property type="nucleotide sequence ID" value="NZ_JXRP01000019.1"/>
</dbReference>
<dbReference type="OrthoDB" id="2380880at2"/>
<keyword evidence="1" id="KW-1133">Transmembrane helix</keyword>
<keyword evidence="1" id="KW-0812">Transmembrane</keyword>
<organism evidence="2 3">
    <name type="scientific">Jeotgalibacillus soli</name>
    <dbReference type="NCBI Taxonomy" id="889306"/>
    <lineage>
        <taxon>Bacteria</taxon>
        <taxon>Bacillati</taxon>
        <taxon>Bacillota</taxon>
        <taxon>Bacilli</taxon>
        <taxon>Bacillales</taxon>
        <taxon>Caryophanaceae</taxon>
        <taxon>Jeotgalibacillus</taxon>
    </lineage>
</organism>
<evidence type="ECO:0000313" key="3">
    <source>
        <dbReference type="Proteomes" id="UP000031938"/>
    </source>
</evidence>
<feature type="transmembrane region" description="Helical" evidence="1">
    <location>
        <begin position="143"/>
        <end position="161"/>
    </location>
</feature>
<comment type="caution">
    <text evidence="2">The sequence shown here is derived from an EMBL/GenBank/DDBJ whole genome shotgun (WGS) entry which is preliminary data.</text>
</comment>
<feature type="transmembrane region" description="Helical" evidence="1">
    <location>
        <begin position="60"/>
        <end position="80"/>
    </location>
</feature>
<feature type="transmembrane region" description="Helical" evidence="1">
    <location>
        <begin position="112"/>
        <end position="131"/>
    </location>
</feature>
<evidence type="ECO:0000313" key="2">
    <source>
        <dbReference type="EMBL" id="KIL44433.1"/>
    </source>
</evidence>
<dbReference type="EMBL" id="JXRP01000019">
    <property type="protein sequence ID" value="KIL44433.1"/>
    <property type="molecule type" value="Genomic_DNA"/>
</dbReference>
<feature type="transmembrane region" description="Helical" evidence="1">
    <location>
        <begin position="86"/>
        <end position="105"/>
    </location>
</feature>
<dbReference type="Proteomes" id="UP000031938">
    <property type="component" value="Unassembled WGS sequence"/>
</dbReference>
<gene>
    <name evidence="2" type="ORF">KP78_33970</name>
</gene>
<keyword evidence="3" id="KW-1185">Reference proteome</keyword>
<dbReference type="AlphaFoldDB" id="A0A0C2VKB6"/>
<reference evidence="2 3" key="1">
    <citation type="submission" date="2015-01" db="EMBL/GenBank/DDBJ databases">
        <title>Genome sequencing of Jeotgalibacillus soli.</title>
        <authorList>
            <person name="Goh K.M."/>
            <person name="Chan K.-G."/>
            <person name="Yaakop A.S."/>
            <person name="Ee R."/>
            <person name="Gan H.M."/>
            <person name="Chan C.S."/>
        </authorList>
    </citation>
    <scope>NUCLEOTIDE SEQUENCE [LARGE SCALE GENOMIC DNA]</scope>
    <source>
        <strain evidence="2 3">P9</strain>
    </source>
</reference>
<proteinExistence type="predicted"/>
<feature type="transmembrane region" description="Helical" evidence="1">
    <location>
        <begin position="166"/>
        <end position="183"/>
    </location>
</feature>
<keyword evidence="1" id="KW-0472">Membrane</keyword>
<accession>A0A0C2VKB6</accession>
<evidence type="ECO:0000256" key="1">
    <source>
        <dbReference type="SAM" id="Phobius"/>
    </source>
</evidence>
<protein>
    <recommendedName>
        <fullName evidence="4">DUF2157 domain-containing protein</fullName>
    </recommendedName>
</protein>
<name>A0A0C2VKB6_9BACL</name>
<sequence>MNDQRKKIIVNEILYWKANKVLPEHYCDYLIALYNQGEEAPDVKRKNKKTSSVLGEKASIYLKPASLLILLSIASFVVLYFTELSITLQTAILSFFVILFIVFGLKTDKKQLIAPLFYSAAAFLLLLQTIHLWEYYSPGDIQVLYLLIGSQCLAWFVLGIIFRMHYFTVSGFLGTIILLVTWFL</sequence>
<evidence type="ECO:0008006" key="4">
    <source>
        <dbReference type="Google" id="ProtNLM"/>
    </source>
</evidence>
<dbReference type="PATRIC" id="fig|889306.3.peg.3414"/>
<dbReference type="STRING" id="889306.KP78_33970"/>